<gene>
    <name evidence="2" type="ORF">ACFOW1_11990</name>
</gene>
<dbReference type="InterPro" id="IPR009207">
    <property type="entry name" value="SET7_MeTrfase"/>
</dbReference>
<comment type="caution">
    <text evidence="2">The sequence shown here is derived from an EMBL/GenBank/DDBJ whole genome shotgun (WGS) entry which is preliminary data.</text>
</comment>
<keyword evidence="3" id="KW-1185">Reference proteome</keyword>
<dbReference type="PROSITE" id="PS50280">
    <property type="entry name" value="SET"/>
    <property type="match status" value="1"/>
</dbReference>
<dbReference type="Proteomes" id="UP001595906">
    <property type="component" value="Unassembled WGS sequence"/>
</dbReference>
<organism evidence="2 3">
    <name type="scientific">Parasediminibacterium paludis</name>
    <dbReference type="NCBI Taxonomy" id="908966"/>
    <lineage>
        <taxon>Bacteria</taxon>
        <taxon>Pseudomonadati</taxon>
        <taxon>Bacteroidota</taxon>
        <taxon>Chitinophagia</taxon>
        <taxon>Chitinophagales</taxon>
        <taxon>Chitinophagaceae</taxon>
        <taxon>Parasediminibacterium</taxon>
    </lineage>
</organism>
<protein>
    <submittedName>
        <fullName evidence="2">SET domain-containing protein</fullName>
    </submittedName>
</protein>
<accession>A0ABV8Q033</accession>
<dbReference type="CDD" id="cd10540">
    <property type="entry name" value="SET_SpSet7-like"/>
    <property type="match status" value="1"/>
</dbReference>
<evidence type="ECO:0000259" key="1">
    <source>
        <dbReference type="PROSITE" id="PS50280"/>
    </source>
</evidence>
<feature type="domain" description="SET" evidence="1">
    <location>
        <begin position="4"/>
        <end position="116"/>
    </location>
</feature>
<dbReference type="InterPro" id="IPR046341">
    <property type="entry name" value="SET_dom_sf"/>
</dbReference>
<name>A0ABV8Q033_9BACT</name>
<dbReference type="PIRSF" id="PIRSF022536">
    <property type="entry name" value="A612L_SET"/>
    <property type="match status" value="1"/>
</dbReference>
<dbReference type="Gene3D" id="2.170.270.10">
    <property type="entry name" value="SET domain"/>
    <property type="match status" value="1"/>
</dbReference>
<dbReference type="SMART" id="SM00317">
    <property type="entry name" value="SET"/>
    <property type="match status" value="1"/>
</dbReference>
<proteinExistence type="predicted"/>
<dbReference type="RefSeq" id="WP_379014541.1">
    <property type="nucleotide sequence ID" value="NZ_JBHSDC010000022.1"/>
</dbReference>
<sequence>MILPDLVIAPSKKGGKGGKGVFTTKAFKVGTIVEISPVLVFTGKEYLHLAETMLYNYVFEWGPTRKKAALALGYISMYNHSYSANCEYEMDFDNNLMTIKVVKPIKKGEELFINYNAEADNKNKVWFDAK</sequence>
<reference evidence="3" key="1">
    <citation type="journal article" date="2019" name="Int. J. Syst. Evol. Microbiol.">
        <title>The Global Catalogue of Microorganisms (GCM) 10K type strain sequencing project: providing services to taxonomists for standard genome sequencing and annotation.</title>
        <authorList>
            <consortium name="The Broad Institute Genomics Platform"/>
            <consortium name="The Broad Institute Genome Sequencing Center for Infectious Disease"/>
            <person name="Wu L."/>
            <person name="Ma J."/>
        </authorList>
    </citation>
    <scope>NUCLEOTIDE SEQUENCE [LARGE SCALE GENOMIC DNA]</scope>
    <source>
        <strain evidence="3">CECT 8010</strain>
    </source>
</reference>
<evidence type="ECO:0000313" key="3">
    <source>
        <dbReference type="Proteomes" id="UP001595906"/>
    </source>
</evidence>
<dbReference type="SUPFAM" id="SSF82199">
    <property type="entry name" value="SET domain"/>
    <property type="match status" value="1"/>
</dbReference>
<evidence type="ECO:0000313" key="2">
    <source>
        <dbReference type="EMBL" id="MFC4232619.1"/>
    </source>
</evidence>
<dbReference type="Pfam" id="PF00856">
    <property type="entry name" value="SET"/>
    <property type="match status" value="1"/>
</dbReference>
<dbReference type="EMBL" id="JBHSDC010000022">
    <property type="protein sequence ID" value="MFC4232619.1"/>
    <property type="molecule type" value="Genomic_DNA"/>
</dbReference>
<dbReference type="InterPro" id="IPR001214">
    <property type="entry name" value="SET_dom"/>
</dbReference>